<evidence type="ECO:0000256" key="3">
    <source>
        <dbReference type="ARBA" id="ARBA00022692"/>
    </source>
</evidence>
<keyword evidence="4 6" id="KW-1133">Transmembrane helix</keyword>
<evidence type="ECO:0000256" key="4">
    <source>
        <dbReference type="ARBA" id="ARBA00022989"/>
    </source>
</evidence>
<dbReference type="Proteomes" id="UP000492821">
    <property type="component" value="Unassembled WGS sequence"/>
</dbReference>
<organism evidence="7 8">
    <name type="scientific">Panagrellus redivivus</name>
    <name type="common">Microworm</name>
    <dbReference type="NCBI Taxonomy" id="6233"/>
    <lineage>
        <taxon>Eukaryota</taxon>
        <taxon>Metazoa</taxon>
        <taxon>Ecdysozoa</taxon>
        <taxon>Nematoda</taxon>
        <taxon>Chromadorea</taxon>
        <taxon>Rhabditida</taxon>
        <taxon>Tylenchina</taxon>
        <taxon>Panagrolaimomorpha</taxon>
        <taxon>Panagrolaimoidea</taxon>
        <taxon>Panagrolaimidae</taxon>
        <taxon>Panagrellus</taxon>
    </lineage>
</organism>
<evidence type="ECO:0000256" key="6">
    <source>
        <dbReference type="RuleBase" id="RU280813"/>
    </source>
</evidence>
<dbReference type="Pfam" id="PF02118">
    <property type="entry name" value="Srg"/>
    <property type="match status" value="1"/>
</dbReference>
<dbReference type="PANTHER" id="PTHR31552:SF8">
    <property type="entry name" value="SERPENTINE RECEPTOR CLASS GAMMA"/>
    <property type="match status" value="1"/>
</dbReference>
<evidence type="ECO:0000313" key="7">
    <source>
        <dbReference type="Proteomes" id="UP000492821"/>
    </source>
</evidence>
<feature type="transmembrane region" description="Helical" evidence="6">
    <location>
        <begin position="80"/>
        <end position="101"/>
    </location>
</feature>
<evidence type="ECO:0000256" key="1">
    <source>
        <dbReference type="ARBA" id="ARBA00004141"/>
    </source>
</evidence>
<reference evidence="7" key="1">
    <citation type="journal article" date="2013" name="Genetics">
        <title>The draft genome and transcriptome of Panagrellus redivivus are shaped by the harsh demands of a free-living lifestyle.</title>
        <authorList>
            <person name="Srinivasan J."/>
            <person name="Dillman A.R."/>
            <person name="Macchietto M.G."/>
            <person name="Heikkinen L."/>
            <person name="Lakso M."/>
            <person name="Fracchia K.M."/>
            <person name="Antoshechkin I."/>
            <person name="Mortazavi A."/>
            <person name="Wong G."/>
            <person name="Sternberg P.W."/>
        </authorList>
    </citation>
    <scope>NUCLEOTIDE SEQUENCE [LARGE SCALE GENOMIC DNA]</scope>
    <source>
        <strain evidence="7">MT8872</strain>
    </source>
</reference>
<dbReference type="SUPFAM" id="SSF81321">
    <property type="entry name" value="Family A G protein-coupled receptor-like"/>
    <property type="match status" value="1"/>
</dbReference>
<dbReference type="WBParaSite" id="Pan_g19257.t1">
    <property type="protein sequence ID" value="Pan_g19257.t1"/>
    <property type="gene ID" value="Pan_g19257"/>
</dbReference>
<proteinExistence type="inferred from homology"/>
<sequence length="278" mass="32453">MCTVAITMDVALYFQARILGAHMFLPFVKQLPTKGIVPMTLISLQFGTMHAGQMMNFLLAFNRYTVVLLREKYTNFWKRYLKWFLGGIFGLSILMVVQYTITEPSLELYDPDLPNHGYYLRAKVEMLLFNKFIHNALLFATTGLASLYMNVYVLRYLMRHRQKSVHFRAPNSTNEITPSDFRFLASNASTFFLECMVAVIQISMFFIKYGPNNATNPFLLTFQFFVADCAASVPAWFLFFAHNGLRREILSYFWCFKTYTIRTPRTQIRFTSESPKLY</sequence>
<evidence type="ECO:0000256" key="5">
    <source>
        <dbReference type="ARBA" id="ARBA00023136"/>
    </source>
</evidence>
<dbReference type="AlphaFoldDB" id="A0A7E4VCP1"/>
<comment type="subcellular location">
    <subcellularLocation>
        <location evidence="1">Membrane</location>
        <topology evidence="1">Multi-pass membrane protein</topology>
    </subcellularLocation>
</comment>
<feature type="transmembrane region" description="Helical" evidence="6">
    <location>
        <begin position="132"/>
        <end position="154"/>
    </location>
</feature>
<keyword evidence="3 6" id="KW-0812">Transmembrane</keyword>
<protein>
    <recommendedName>
        <fullName evidence="6">Serpentine receptor class gamma</fullName>
    </recommendedName>
</protein>
<evidence type="ECO:0000313" key="8">
    <source>
        <dbReference type="WBParaSite" id="Pan_g19257.t1"/>
    </source>
</evidence>
<reference evidence="8" key="2">
    <citation type="submission" date="2020-10" db="UniProtKB">
        <authorList>
            <consortium name="WormBaseParasite"/>
        </authorList>
    </citation>
    <scope>IDENTIFICATION</scope>
</reference>
<comment type="similarity">
    <text evidence="2 6">Belongs to the nematode receptor-like protein srg family.</text>
</comment>
<dbReference type="GO" id="GO:0004888">
    <property type="term" value="F:transmembrane signaling receptor activity"/>
    <property type="evidence" value="ECO:0007669"/>
    <property type="project" value="InterPro"/>
</dbReference>
<name>A0A7E4VCP1_PANRE</name>
<evidence type="ECO:0000256" key="2">
    <source>
        <dbReference type="ARBA" id="ARBA00005692"/>
    </source>
</evidence>
<accession>A0A7E4VCP1</accession>
<feature type="transmembrane region" description="Helical" evidence="6">
    <location>
        <begin position="222"/>
        <end position="241"/>
    </location>
</feature>
<dbReference type="PANTHER" id="PTHR31552">
    <property type="entry name" value="SERPENTINE RECEPTOR CLASS GAMMA"/>
    <property type="match status" value="1"/>
</dbReference>
<comment type="caution">
    <text evidence="6">Lacks conserved residue(s) required for the propagation of feature annotation.</text>
</comment>
<dbReference type="GO" id="GO:0016020">
    <property type="term" value="C:membrane"/>
    <property type="evidence" value="ECO:0007669"/>
    <property type="project" value="UniProtKB-SubCell"/>
</dbReference>
<keyword evidence="7" id="KW-1185">Reference proteome</keyword>
<keyword evidence="5 6" id="KW-0472">Membrane</keyword>
<dbReference type="InterPro" id="IPR000609">
    <property type="entry name" value="7TM_GPCR_serpentine_rcpt_Srg"/>
</dbReference>
<feature type="transmembrane region" description="Helical" evidence="6">
    <location>
        <begin position="191"/>
        <end position="210"/>
    </location>
</feature>
<dbReference type="GO" id="GO:0007606">
    <property type="term" value="P:sensory perception of chemical stimulus"/>
    <property type="evidence" value="ECO:0007669"/>
    <property type="project" value="UniProtKB-UniRule"/>
</dbReference>